<feature type="domain" description="PAC" evidence="8">
    <location>
        <begin position="86"/>
        <end position="134"/>
    </location>
</feature>
<comment type="catalytic activity">
    <reaction evidence="1">
        <text>ATP + protein L-histidine = ADP + protein N-phospho-L-histidine.</text>
        <dbReference type="EC" id="2.7.13.3"/>
    </reaction>
</comment>
<dbReference type="InterPro" id="IPR003594">
    <property type="entry name" value="HATPase_dom"/>
</dbReference>
<dbReference type="Pfam" id="PF08447">
    <property type="entry name" value="PAS_3"/>
    <property type="match status" value="1"/>
</dbReference>
<dbReference type="Pfam" id="PF02518">
    <property type="entry name" value="HATPase_c"/>
    <property type="match status" value="1"/>
</dbReference>
<dbReference type="SMART" id="SM00086">
    <property type="entry name" value="PAC"/>
    <property type="match status" value="2"/>
</dbReference>
<feature type="compositionally biased region" description="Gly residues" evidence="5">
    <location>
        <begin position="598"/>
        <end position="610"/>
    </location>
</feature>
<feature type="region of interest" description="Disordered" evidence="5">
    <location>
        <begin position="598"/>
        <end position="630"/>
    </location>
</feature>
<dbReference type="PANTHER" id="PTHR43065">
    <property type="entry name" value="SENSOR HISTIDINE KINASE"/>
    <property type="match status" value="1"/>
</dbReference>
<gene>
    <name evidence="9" type="ORF">JOF48_000766</name>
</gene>
<evidence type="ECO:0000259" key="6">
    <source>
        <dbReference type="PROSITE" id="PS50109"/>
    </source>
</evidence>
<dbReference type="CDD" id="cd00130">
    <property type="entry name" value="PAS"/>
    <property type="match status" value="2"/>
</dbReference>
<dbReference type="SMART" id="SM00091">
    <property type="entry name" value="PAS"/>
    <property type="match status" value="2"/>
</dbReference>
<keyword evidence="3" id="KW-0808">Transferase</keyword>
<dbReference type="PROSITE" id="PS50113">
    <property type="entry name" value="PAC"/>
    <property type="match status" value="1"/>
</dbReference>
<dbReference type="InterPro" id="IPR004358">
    <property type="entry name" value="Sig_transdc_His_kin-like_C"/>
</dbReference>
<evidence type="ECO:0000313" key="10">
    <source>
        <dbReference type="Proteomes" id="UP000711614"/>
    </source>
</evidence>
<dbReference type="InterPro" id="IPR005467">
    <property type="entry name" value="His_kinase_dom"/>
</dbReference>
<dbReference type="Gene3D" id="3.30.450.20">
    <property type="entry name" value="PAS domain"/>
    <property type="match status" value="2"/>
</dbReference>
<accession>A0ABS4YT37</accession>
<keyword evidence="10" id="KW-1185">Reference proteome</keyword>
<dbReference type="PROSITE" id="PS50109">
    <property type="entry name" value="HIS_KIN"/>
    <property type="match status" value="1"/>
</dbReference>
<dbReference type="PRINTS" id="PR00344">
    <property type="entry name" value="BCTRLSENSOR"/>
</dbReference>
<evidence type="ECO:0000256" key="3">
    <source>
        <dbReference type="ARBA" id="ARBA00022777"/>
    </source>
</evidence>
<dbReference type="Gene3D" id="3.30.565.10">
    <property type="entry name" value="Histidine kinase-like ATPase, C-terminal domain"/>
    <property type="match status" value="1"/>
</dbReference>
<dbReference type="NCBIfam" id="TIGR00229">
    <property type="entry name" value="sensory_box"/>
    <property type="match status" value="2"/>
</dbReference>
<evidence type="ECO:0000256" key="5">
    <source>
        <dbReference type="SAM" id="MobiDB-lite"/>
    </source>
</evidence>
<dbReference type="PROSITE" id="PS50112">
    <property type="entry name" value="PAS"/>
    <property type="match status" value="2"/>
</dbReference>
<dbReference type="PANTHER" id="PTHR43065:SF48">
    <property type="entry name" value="HISTIDINE KINASE"/>
    <property type="match status" value="1"/>
</dbReference>
<evidence type="ECO:0000256" key="1">
    <source>
        <dbReference type="ARBA" id="ARBA00000085"/>
    </source>
</evidence>
<evidence type="ECO:0000256" key="4">
    <source>
        <dbReference type="ARBA" id="ARBA00023012"/>
    </source>
</evidence>
<dbReference type="InterPro" id="IPR035965">
    <property type="entry name" value="PAS-like_dom_sf"/>
</dbReference>
<dbReference type="Gene3D" id="1.10.287.130">
    <property type="match status" value="1"/>
</dbReference>
<feature type="domain" description="PAS" evidence="7">
    <location>
        <begin position="33"/>
        <end position="82"/>
    </location>
</feature>
<feature type="compositionally biased region" description="Low complexity" evidence="5">
    <location>
        <begin position="611"/>
        <end position="630"/>
    </location>
</feature>
<dbReference type="SMART" id="SM00387">
    <property type="entry name" value="HATPase_c"/>
    <property type="match status" value="1"/>
</dbReference>
<evidence type="ECO:0000256" key="2">
    <source>
        <dbReference type="ARBA" id="ARBA00012438"/>
    </source>
</evidence>
<dbReference type="InterPro" id="IPR001610">
    <property type="entry name" value="PAC"/>
</dbReference>
<evidence type="ECO:0000313" key="9">
    <source>
        <dbReference type="EMBL" id="MBP2411967.1"/>
    </source>
</evidence>
<feature type="domain" description="PAS" evidence="7">
    <location>
        <begin position="135"/>
        <end position="177"/>
    </location>
</feature>
<dbReference type="InterPro" id="IPR013655">
    <property type="entry name" value="PAS_fold_3"/>
</dbReference>
<sequence>MPHVALGIESWPHQVAAQLLDLSADIACVAGFDGRFRETTGDWARLLGWDENELCTRPFIEFVHPGDADATQAQLDAAREGGAAVVRFENRFLARDGSTRWLLWTAVAVQGEQAFRAVAHDLTPRHEAETSVRESEQRYLDLIESSHDIVQSILPDGHFQFVNRAWHTALGYTPEELPQLTLFDVVVEADHDHCTVLIGQIMSGMSFDKVEVTFVAKGGRTFPVEGNATGRFRDGEYLGTHTFFRDVSDRKQAEALQAAYQRQLEGEVAERSAALVQSEKLATLGRLSAGMAHELNNPAAAARRGAALLEDAFSKTCSALLTLARAAQSPGESLFMAELIQRAAARDTERTDPLRRGDLEADVEDWLESHGLPDLWEAAGSLVDLGMDAAGLDALAGTFEPGHLGTAITALSQAHTAYGLIAQIGHGSERISAIVAALKDYSYMDRAPVQDVDIHSGLDGTLVMLASKLKLGIEVVRDYGADVPRIETLGSELNQVWTNLIDNAADAMGGTGRLTIRTRAASGGVCVEIEDDGGGIPPDAVAKVFEPFFTTKPPGQGTGLGLNIVFNMIRGMGGHIEVASEPGCTIFRVWLPVRPPAAGGGGTGQGGDGAVAGTAGAAESAGSAGTGKSS</sequence>
<name>A0ABS4YT37_9MICC</name>
<dbReference type="RefSeq" id="WP_209677463.1">
    <property type="nucleotide sequence ID" value="NZ_JAGIOI010000001.1"/>
</dbReference>
<dbReference type="SUPFAM" id="SSF55785">
    <property type="entry name" value="PYP-like sensor domain (PAS domain)"/>
    <property type="match status" value="2"/>
</dbReference>
<dbReference type="EC" id="2.7.13.3" evidence="2"/>
<protein>
    <recommendedName>
        <fullName evidence="2">histidine kinase</fullName>
        <ecNumber evidence="2">2.7.13.3</ecNumber>
    </recommendedName>
</protein>
<comment type="caution">
    <text evidence="9">The sequence shown here is derived from an EMBL/GenBank/DDBJ whole genome shotgun (WGS) entry which is preliminary data.</text>
</comment>
<dbReference type="SUPFAM" id="SSF55874">
    <property type="entry name" value="ATPase domain of HSP90 chaperone/DNA topoisomerase II/histidine kinase"/>
    <property type="match status" value="1"/>
</dbReference>
<dbReference type="EMBL" id="JAGIOI010000001">
    <property type="protein sequence ID" value="MBP2411967.1"/>
    <property type="molecule type" value="Genomic_DNA"/>
</dbReference>
<dbReference type="Pfam" id="PF13426">
    <property type="entry name" value="PAS_9"/>
    <property type="match status" value="1"/>
</dbReference>
<feature type="domain" description="Histidine kinase" evidence="6">
    <location>
        <begin position="428"/>
        <end position="595"/>
    </location>
</feature>
<evidence type="ECO:0000259" key="7">
    <source>
        <dbReference type="PROSITE" id="PS50112"/>
    </source>
</evidence>
<reference evidence="9 10" key="1">
    <citation type="submission" date="2021-03" db="EMBL/GenBank/DDBJ databases">
        <title>Sequencing the genomes of 1000 actinobacteria strains.</title>
        <authorList>
            <person name="Klenk H.-P."/>
        </authorList>
    </citation>
    <scope>NUCLEOTIDE SEQUENCE [LARGE SCALE GENOMIC DNA]</scope>
    <source>
        <strain evidence="9 10">DSM 16005</strain>
    </source>
</reference>
<dbReference type="InterPro" id="IPR000700">
    <property type="entry name" value="PAS-assoc_C"/>
</dbReference>
<evidence type="ECO:0000259" key="8">
    <source>
        <dbReference type="PROSITE" id="PS50113"/>
    </source>
</evidence>
<keyword evidence="3" id="KW-0418">Kinase</keyword>
<organism evidence="9 10">
    <name type="scientific">Arthrobacter stackebrandtii</name>
    <dbReference type="NCBI Taxonomy" id="272161"/>
    <lineage>
        <taxon>Bacteria</taxon>
        <taxon>Bacillati</taxon>
        <taxon>Actinomycetota</taxon>
        <taxon>Actinomycetes</taxon>
        <taxon>Micrococcales</taxon>
        <taxon>Micrococcaceae</taxon>
        <taxon>Arthrobacter</taxon>
    </lineage>
</organism>
<keyword evidence="4" id="KW-0902">Two-component regulatory system</keyword>
<dbReference type="Proteomes" id="UP000711614">
    <property type="component" value="Unassembled WGS sequence"/>
</dbReference>
<dbReference type="InterPro" id="IPR036890">
    <property type="entry name" value="HATPase_C_sf"/>
</dbReference>
<proteinExistence type="predicted"/>
<dbReference type="InterPro" id="IPR000014">
    <property type="entry name" value="PAS"/>
</dbReference>